<feature type="region of interest" description="Disordered" evidence="1">
    <location>
        <begin position="1"/>
        <end position="539"/>
    </location>
</feature>
<evidence type="ECO:0000313" key="3">
    <source>
        <dbReference type="EMBL" id="EPE05064.1"/>
    </source>
</evidence>
<feature type="compositionally biased region" description="Pro residues" evidence="1">
    <location>
        <begin position="34"/>
        <end position="56"/>
    </location>
</feature>
<feature type="compositionally biased region" description="Polar residues" evidence="1">
    <location>
        <begin position="267"/>
        <end position="279"/>
    </location>
</feature>
<keyword evidence="4" id="KW-1185">Reference proteome</keyword>
<proteinExistence type="predicted"/>
<feature type="compositionally biased region" description="Low complexity" evidence="1">
    <location>
        <begin position="359"/>
        <end position="373"/>
    </location>
</feature>
<dbReference type="GO" id="GO:0004439">
    <property type="term" value="F:phosphatidylinositol-4,5-bisphosphate 5-phosphatase activity"/>
    <property type="evidence" value="ECO:0007669"/>
    <property type="project" value="TreeGrafter"/>
</dbReference>
<dbReference type="eggNOG" id="KOG0565">
    <property type="taxonomic scope" value="Eukaryota"/>
</dbReference>
<dbReference type="GO" id="GO:0046856">
    <property type="term" value="P:phosphatidylinositol dephosphorylation"/>
    <property type="evidence" value="ECO:0007669"/>
    <property type="project" value="InterPro"/>
</dbReference>
<feature type="compositionally biased region" description="Basic and acidic residues" evidence="1">
    <location>
        <begin position="236"/>
        <end position="262"/>
    </location>
</feature>
<organism evidence="3 4">
    <name type="scientific">Ophiostoma piceae (strain UAMH 11346)</name>
    <name type="common">Sap stain fungus</name>
    <dbReference type="NCBI Taxonomy" id="1262450"/>
    <lineage>
        <taxon>Eukaryota</taxon>
        <taxon>Fungi</taxon>
        <taxon>Dikarya</taxon>
        <taxon>Ascomycota</taxon>
        <taxon>Pezizomycotina</taxon>
        <taxon>Sordariomycetes</taxon>
        <taxon>Sordariomycetidae</taxon>
        <taxon>Ophiostomatales</taxon>
        <taxon>Ophiostomataceae</taxon>
        <taxon>Ophiostoma</taxon>
    </lineage>
</organism>
<feature type="compositionally biased region" description="Low complexity" evidence="1">
    <location>
        <begin position="191"/>
        <end position="201"/>
    </location>
</feature>
<evidence type="ECO:0000259" key="2">
    <source>
        <dbReference type="SMART" id="SM00128"/>
    </source>
</evidence>
<sequence length="1329" mass="144856">MPPPPEEDGPDGSSIKPVSSLRARFENMSKPAGDTPPPSSPVPPSVPRQPSPGPRPEQPKFRRPPSPLPERAASAGSSGPPPPPPLKPKPRTPAPASTATGTSPSPAPSSSSLSVITAAGTPSRAGPPPPLSPRPTRPTPSLLVEPPHSPPKGRAGNLAPLAADHSGFFLNPDSVAKLPAPIPAPKPASPSPSSSPRIPKVPSRPHTPTPNPVLDVRRSPRLPPSQPPSPPPPRRRSAELRRGRASPDKIKTDKSKPFDKPRPKIPSQHTSGLPTSPTRAGQDKRSPFSSPPSSSESLDDEPPPPTLPARPRPMSYQPPTHLHFADLHNRDHRDRDDIHLGRLKPANGEPSLRPPLPTRPSTNSPSNLSPRPTAVQKQIPAAASSQFMPPPRSMPPPRVPASGKSFAENGHAPTLITSGHSTVSFNSMPPPPSPATKRVVSNPITSTTPITSSFHQNSMQFPPPPSRTQHGRSMTVDRASARPHIGSHPSNSSSFSYAAPNSNAGNQVAVDASSTIEESPSSSGSRQVNDASAGFPASSAAQAIPSTTVIMPFPDATNINRRPPYAKHSQTEINTRYDSRQMDVCGQRVATTGSLTRVWSLADGEQLMSLAHGDNIKATCIAFKPATHPDTEGARVWIGNTAGELMEADIATQSIIYQRAAAHGRHEVVKILRHYDELWTFDDGGSLFVWGPAQDSMGGLVEVGIPTLTTAQHQSYRLPRGHTFSIVVGDELWYATGKELRVFLPTMDGKAQFQVLMRALVQEGTGEISAGTLLFSDPDKVCFGHSDGKVSMYSRSDYSCVGVVSLGSYKVSTLTSVGSYIWAGYNTGRVCVYDTTTTPWVVKKDWQAHDHPVIRIIADRSSAYHNDQPAQVVSLGADNLVRIWDGLVQDDWLESSMQLRQHTKTSYCRFNTITAHVMTWNAGASTPNSLRYAEDDAAFMQNMLRDSGSPDIFIFGFQELVDLEDKTATAKRFLKSKKKNNDGGTDHDRMSHQYRDWRDFLVRCLDDYMEGELYHLLQTSHMVGLFTCIFVKSDLRARVRNVGTTEVKRGMGGLHGNKGAIVIRFLIDDTSLCFVNCHLAAGQSQAASRHNDAAGILDATGLPAERDANTRIDTYTGGGDGSMILDHELCIWNGDLNYRIDTMSRDAVVGAVKAGNLAKLLDRDQLLVARRRNAGFRLRAFEELPIRFAPTYKYDVGTDNYDSSEKKRSPAWCDRLLFRAGGGPDSITRHGPRIQQLDYQRHEVRVSDHRPVTGRFQLTVKQVDAKKRALAWMECQQGLEDYRDKVAADESLYYLTQVLGYDTKASQALLKERAQQRSQRVRRSPSRKV</sequence>
<feature type="compositionally biased region" description="Low complexity" evidence="1">
    <location>
        <begin position="513"/>
        <end position="525"/>
    </location>
</feature>
<dbReference type="Gene3D" id="3.60.10.10">
    <property type="entry name" value="Endonuclease/exonuclease/phosphatase"/>
    <property type="match status" value="1"/>
</dbReference>
<dbReference type="InterPro" id="IPR015943">
    <property type="entry name" value="WD40/YVTN_repeat-like_dom_sf"/>
</dbReference>
<dbReference type="FunFam" id="3.60.10.10:FF:000036">
    <property type="entry name" value="Inositol polyphosphate phosphatase, putative"/>
    <property type="match status" value="1"/>
</dbReference>
<feature type="compositionally biased region" description="Pro residues" evidence="1">
    <location>
        <begin position="180"/>
        <end position="190"/>
    </location>
</feature>
<dbReference type="PANTHER" id="PTHR11200">
    <property type="entry name" value="INOSITOL 5-PHOSPHATASE"/>
    <property type="match status" value="1"/>
</dbReference>
<feature type="compositionally biased region" description="Low complexity" evidence="1">
    <location>
        <begin position="69"/>
        <end position="78"/>
    </location>
</feature>
<feature type="compositionally biased region" description="Pro residues" evidence="1">
    <location>
        <begin position="388"/>
        <end position="399"/>
    </location>
</feature>
<dbReference type="InterPro" id="IPR036322">
    <property type="entry name" value="WD40_repeat_dom_sf"/>
</dbReference>
<dbReference type="OrthoDB" id="2248459at2759"/>
<feature type="compositionally biased region" description="Pro residues" evidence="1">
    <location>
        <begin position="221"/>
        <end position="232"/>
    </location>
</feature>
<dbReference type="SUPFAM" id="SSF56219">
    <property type="entry name" value="DNase I-like"/>
    <property type="match status" value="1"/>
</dbReference>
<protein>
    <submittedName>
        <fullName evidence="3">Skeletal muscle and kidney-enriched inositol phosphatase</fullName>
    </submittedName>
</protein>
<evidence type="ECO:0000313" key="4">
    <source>
        <dbReference type="Proteomes" id="UP000016923"/>
    </source>
</evidence>
<dbReference type="SMART" id="SM00128">
    <property type="entry name" value="IPPc"/>
    <property type="match status" value="1"/>
</dbReference>
<dbReference type="EMBL" id="KE148158">
    <property type="protein sequence ID" value="EPE05064.1"/>
    <property type="molecule type" value="Genomic_DNA"/>
</dbReference>
<dbReference type="OMA" id="CVFVKHK"/>
<feature type="compositionally biased region" description="Acidic residues" evidence="1">
    <location>
        <begin position="1"/>
        <end position="10"/>
    </location>
</feature>
<dbReference type="InterPro" id="IPR046985">
    <property type="entry name" value="IP5"/>
</dbReference>
<feature type="compositionally biased region" description="Polar residues" evidence="1">
    <location>
        <begin position="488"/>
        <end position="506"/>
    </location>
</feature>
<dbReference type="VEuPathDB" id="FungiDB:F503_00218"/>
<dbReference type="PANTHER" id="PTHR11200:SF240">
    <property type="entry name" value="INOSITOL POLYPHOSPHATE 5-PHOSPHATASE C9G1.10C-RELATED"/>
    <property type="match status" value="1"/>
</dbReference>
<reference evidence="3 4" key="1">
    <citation type="journal article" date="2013" name="BMC Genomics">
        <title>The genome and transcriptome of the pine saprophyte Ophiostoma piceae, and a comparison with the bark beetle-associated pine pathogen Grosmannia clavigera.</title>
        <authorList>
            <person name="Haridas S."/>
            <person name="Wang Y."/>
            <person name="Lim L."/>
            <person name="Massoumi Alamouti S."/>
            <person name="Jackman S."/>
            <person name="Docking R."/>
            <person name="Robertson G."/>
            <person name="Birol I."/>
            <person name="Bohlmann J."/>
            <person name="Breuil C."/>
        </authorList>
    </citation>
    <scope>NUCLEOTIDE SEQUENCE [LARGE SCALE GENOMIC DNA]</scope>
    <source>
        <strain evidence="3 4">UAMH 11346</strain>
    </source>
</reference>
<dbReference type="Proteomes" id="UP000016923">
    <property type="component" value="Unassembled WGS sequence"/>
</dbReference>
<gene>
    <name evidence="3" type="ORF">F503_00218</name>
</gene>
<dbReference type="SUPFAM" id="SSF50978">
    <property type="entry name" value="WD40 repeat-like"/>
    <property type="match status" value="1"/>
</dbReference>
<dbReference type="Pfam" id="PF22669">
    <property type="entry name" value="Exo_endo_phos2"/>
    <property type="match status" value="1"/>
</dbReference>
<feature type="compositionally biased region" description="Pro residues" evidence="1">
    <location>
        <begin position="125"/>
        <end position="138"/>
    </location>
</feature>
<dbReference type="STRING" id="1262450.S3BUZ3"/>
<feature type="compositionally biased region" description="Low complexity" evidence="1">
    <location>
        <begin position="441"/>
        <end position="453"/>
    </location>
</feature>
<feature type="compositionally biased region" description="Low complexity" evidence="1">
    <location>
        <begin position="94"/>
        <end position="124"/>
    </location>
</feature>
<evidence type="ECO:0000256" key="1">
    <source>
        <dbReference type="SAM" id="MobiDB-lite"/>
    </source>
</evidence>
<dbReference type="InterPro" id="IPR000300">
    <property type="entry name" value="IPPc"/>
</dbReference>
<name>S3BUZ3_OPHP1</name>
<dbReference type="HOGENOM" id="CLU_002027_1_1_1"/>
<dbReference type="Gene3D" id="2.130.10.10">
    <property type="entry name" value="YVTN repeat-like/Quinoprotein amine dehydrogenase"/>
    <property type="match status" value="1"/>
</dbReference>
<feature type="domain" description="Inositol polyphosphate-related phosphatase" evidence="2">
    <location>
        <begin position="911"/>
        <end position="1264"/>
    </location>
</feature>
<accession>S3BUZ3</accession>
<feature type="compositionally biased region" description="Pro residues" evidence="1">
    <location>
        <begin position="79"/>
        <end position="93"/>
    </location>
</feature>
<feature type="compositionally biased region" description="Low complexity" evidence="1">
    <location>
        <begin position="287"/>
        <end position="296"/>
    </location>
</feature>
<dbReference type="PRINTS" id="PR01217">
    <property type="entry name" value="PRICHEXTENSN"/>
</dbReference>
<dbReference type="InterPro" id="IPR036691">
    <property type="entry name" value="Endo/exonu/phosph_ase_sf"/>
</dbReference>
<feature type="compositionally biased region" description="Polar residues" evidence="1">
    <location>
        <begin position="415"/>
        <end position="427"/>
    </location>
</feature>
<feature type="compositionally biased region" description="Basic and acidic residues" evidence="1">
    <location>
        <begin position="323"/>
        <end position="340"/>
    </location>
</feature>